<keyword evidence="2" id="KW-1185">Reference proteome</keyword>
<dbReference type="Proteomes" id="UP001519294">
    <property type="component" value="Unassembled WGS sequence"/>
</dbReference>
<protein>
    <submittedName>
        <fullName evidence="1">Uncharacterized protein YwgA</fullName>
    </submittedName>
</protein>
<sequence>MLTNHAKLIKFFHVATKVTGRKKLQKIIYILQQCNIPFEEKYRFHIYGPYSEELTLRVEELCNLHFLDEIKEDKGHYYQYHYQITSAGNDFLNQFSLDMPDMEEKVSLLNGQSSRFLELVATMLYFADLEKSDVEAKVHELKPKQKYSAEEIARAWGFIDEVI</sequence>
<dbReference type="EMBL" id="JAGIKX010000017">
    <property type="protein sequence ID" value="MBP2257979.1"/>
    <property type="molecule type" value="Genomic_DNA"/>
</dbReference>
<comment type="caution">
    <text evidence="1">The sequence shown here is derived from an EMBL/GenBank/DDBJ whole genome shotgun (WGS) entry which is preliminary data.</text>
</comment>
<evidence type="ECO:0000313" key="2">
    <source>
        <dbReference type="Proteomes" id="UP001519294"/>
    </source>
</evidence>
<evidence type="ECO:0000313" key="1">
    <source>
        <dbReference type="EMBL" id="MBP2257979.1"/>
    </source>
</evidence>
<gene>
    <name evidence="1" type="ORF">J2Z81_001949</name>
</gene>
<organism evidence="1 2">
    <name type="scientific">Virgibacillus alimentarius</name>
    <dbReference type="NCBI Taxonomy" id="698769"/>
    <lineage>
        <taxon>Bacteria</taxon>
        <taxon>Bacillati</taxon>
        <taxon>Bacillota</taxon>
        <taxon>Bacilli</taxon>
        <taxon>Bacillales</taxon>
        <taxon>Bacillaceae</taxon>
        <taxon>Virgibacillus</taxon>
    </lineage>
</organism>
<name>A0ABS4S986_9BACI</name>
<accession>A0ABS4S986</accession>
<dbReference type="RefSeq" id="WP_029269434.1">
    <property type="nucleotide sequence ID" value="NZ_JAGIKX010000017.1"/>
</dbReference>
<reference evidence="1 2" key="1">
    <citation type="submission" date="2021-03" db="EMBL/GenBank/DDBJ databases">
        <title>Genomic Encyclopedia of Type Strains, Phase IV (KMG-IV): sequencing the most valuable type-strain genomes for metagenomic binning, comparative biology and taxonomic classification.</title>
        <authorList>
            <person name="Goeker M."/>
        </authorList>
    </citation>
    <scope>NUCLEOTIDE SEQUENCE [LARGE SCALE GENOMIC DNA]</scope>
    <source>
        <strain evidence="1 2">DSM 25790</strain>
    </source>
</reference>
<proteinExistence type="predicted"/>